<reference evidence="1 2" key="1">
    <citation type="submission" date="2016-04" db="EMBL/GenBank/DDBJ databases">
        <authorList>
            <person name="Evans L.H."/>
            <person name="Alamgir A."/>
            <person name="Owens N."/>
            <person name="Weber N.D."/>
            <person name="Virtaneva K."/>
            <person name="Barbian K."/>
            <person name="Babar A."/>
            <person name="Rosenke K."/>
        </authorList>
    </citation>
    <scope>NUCLEOTIDE SEQUENCE [LARGE SCALE GENOMIC DNA]</scope>
    <source>
        <strain evidence="2">S5(T) (JCM 30642 \VKM B-2941)</strain>
    </source>
</reference>
<accession>A0A1N5TTC4</accession>
<protein>
    <submittedName>
        <fullName evidence="1">Uncharacterized protein</fullName>
    </submittedName>
</protein>
<dbReference type="AlphaFoldDB" id="A0A1N5TTC4"/>
<name>A0A1N5TTC4_9ARCH</name>
<organism evidence="1 2">
    <name type="scientific">Cuniculiplasma divulgatum</name>
    <dbReference type="NCBI Taxonomy" id="1673428"/>
    <lineage>
        <taxon>Archaea</taxon>
        <taxon>Methanobacteriati</taxon>
        <taxon>Thermoplasmatota</taxon>
        <taxon>Thermoplasmata</taxon>
        <taxon>Thermoplasmatales</taxon>
        <taxon>Cuniculiplasmataceae</taxon>
        <taxon>Cuniculiplasma</taxon>
    </lineage>
</organism>
<dbReference type="Proteomes" id="UP000195607">
    <property type="component" value="Chromosome I"/>
</dbReference>
<sequence>MIVESEDLKQRILDQRHANFEDSVTYNLTSVLDTSNISHLASALAEVIFDQEISNWIAVNQNKIKSVPGHTVTITLSEHSKRKLKVLNKKFWKRIMKLLLHSEPGIFFRNTISKAINQSTFLPAPWVKYSVLRITVKTWAKNELKKLKGNIFIH</sequence>
<dbReference type="RefSeq" id="WP_148689612.1">
    <property type="nucleotide sequence ID" value="NZ_LT671858.1"/>
</dbReference>
<proteinExistence type="predicted"/>
<dbReference type="GeneID" id="41587964"/>
<evidence type="ECO:0000313" key="2">
    <source>
        <dbReference type="Proteomes" id="UP000195607"/>
    </source>
</evidence>
<gene>
    <name evidence="1" type="ORF">CSP5_0683</name>
</gene>
<evidence type="ECO:0000313" key="1">
    <source>
        <dbReference type="EMBL" id="SIM51693.1"/>
    </source>
</evidence>
<dbReference type="EMBL" id="LT671858">
    <property type="protein sequence ID" value="SIM51693.1"/>
    <property type="molecule type" value="Genomic_DNA"/>
</dbReference>